<dbReference type="Pfam" id="PF02670">
    <property type="entry name" value="DXP_reductoisom"/>
    <property type="match status" value="1"/>
</dbReference>
<dbReference type="RefSeq" id="WP_088555283.1">
    <property type="nucleotide sequence ID" value="NZ_BDGJ01000215.1"/>
</dbReference>
<evidence type="ECO:0000259" key="12">
    <source>
        <dbReference type="Pfam" id="PF13288"/>
    </source>
</evidence>
<organism evidence="13 14">
    <name type="scientific">Calderihabitans maritimus</name>
    <dbReference type="NCBI Taxonomy" id="1246530"/>
    <lineage>
        <taxon>Bacteria</taxon>
        <taxon>Bacillati</taxon>
        <taxon>Bacillota</taxon>
        <taxon>Clostridia</taxon>
        <taxon>Neomoorellales</taxon>
        <taxon>Calderihabitantaceae</taxon>
        <taxon>Calderihabitans</taxon>
    </lineage>
</organism>
<dbReference type="EMBL" id="BDGJ01000215">
    <property type="protein sequence ID" value="GAW94314.1"/>
    <property type="molecule type" value="Genomic_DNA"/>
</dbReference>
<dbReference type="NCBIfam" id="TIGR00243">
    <property type="entry name" value="Dxr"/>
    <property type="match status" value="1"/>
</dbReference>
<dbReference type="InterPro" id="IPR013644">
    <property type="entry name" value="DXP_reductoisomerase_C"/>
</dbReference>
<feature type="binding site" evidence="9">
    <location>
        <position position="219"/>
    </location>
    <ligand>
        <name>1-deoxy-D-xylulose 5-phosphate</name>
        <dbReference type="ChEBI" id="CHEBI:57792"/>
    </ligand>
</feature>
<feature type="binding site" evidence="9">
    <location>
        <position position="219"/>
    </location>
    <ligand>
        <name>Mn(2+)</name>
        <dbReference type="ChEBI" id="CHEBI:29035"/>
    </ligand>
</feature>
<comment type="function">
    <text evidence="9">Catalyzes the NADPH-dependent rearrangement and reduction of 1-deoxy-D-xylulose-5-phosphate (DXP) to 2-C-methyl-D-erythritol 4-phosphate (MEP).</text>
</comment>
<feature type="binding site" evidence="9">
    <location>
        <position position="197"/>
    </location>
    <ligand>
        <name>1-deoxy-D-xylulose 5-phosphate</name>
        <dbReference type="ChEBI" id="CHEBI:57792"/>
    </ligand>
</feature>
<dbReference type="SUPFAM" id="SSF69055">
    <property type="entry name" value="1-deoxy-D-xylulose-5-phosphate reductoisomerase, C-terminal domain"/>
    <property type="match status" value="1"/>
</dbReference>
<dbReference type="OrthoDB" id="9806546at2"/>
<keyword evidence="14" id="KW-1185">Reference proteome</keyword>
<dbReference type="InterPro" id="IPR036169">
    <property type="entry name" value="DXPR_C_sf"/>
</dbReference>
<keyword evidence="6 9" id="KW-0464">Manganese</keyword>
<proteinExistence type="inferred from homology"/>
<dbReference type="SUPFAM" id="SSF55347">
    <property type="entry name" value="Glyceraldehyde-3-phosphate dehydrogenase-like, C-terminal domain"/>
    <property type="match status" value="1"/>
</dbReference>
<comment type="cofactor">
    <cofactor evidence="9">
        <name>Mg(2+)</name>
        <dbReference type="ChEBI" id="CHEBI:18420"/>
    </cofactor>
    <cofactor evidence="9">
        <name>Mn(2+)</name>
        <dbReference type="ChEBI" id="CHEBI:29035"/>
    </cofactor>
</comment>
<comment type="catalytic activity">
    <reaction evidence="8">
        <text>2-C-methyl-D-erythritol 4-phosphate + NADP(+) = 1-deoxy-D-xylulose 5-phosphate + NADPH + H(+)</text>
        <dbReference type="Rhea" id="RHEA:13717"/>
        <dbReference type="ChEBI" id="CHEBI:15378"/>
        <dbReference type="ChEBI" id="CHEBI:57783"/>
        <dbReference type="ChEBI" id="CHEBI:57792"/>
        <dbReference type="ChEBI" id="CHEBI:58262"/>
        <dbReference type="ChEBI" id="CHEBI:58349"/>
        <dbReference type="EC" id="1.1.1.267"/>
    </reaction>
    <physiologicalReaction direction="right-to-left" evidence="8">
        <dbReference type="Rhea" id="RHEA:13719"/>
    </physiologicalReaction>
</comment>
<feature type="binding site" evidence="9">
    <location>
        <position position="12"/>
    </location>
    <ligand>
        <name>NADPH</name>
        <dbReference type="ChEBI" id="CHEBI:57783"/>
    </ligand>
</feature>
<feature type="binding site" evidence="9">
    <location>
        <position position="203"/>
    </location>
    <ligand>
        <name>NADPH</name>
        <dbReference type="ChEBI" id="CHEBI:57783"/>
    </ligand>
</feature>
<evidence type="ECO:0000313" key="13">
    <source>
        <dbReference type="EMBL" id="GAW94314.1"/>
    </source>
</evidence>
<evidence type="ECO:0000256" key="7">
    <source>
        <dbReference type="ARBA" id="ARBA00023229"/>
    </source>
</evidence>
<feature type="binding site" evidence="9">
    <location>
        <position position="216"/>
    </location>
    <ligand>
        <name>1-deoxy-D-xylulose 5-phosphate</name>
        <dbReference type="ChEBI" id="CHEBI:57792"/>
    </ligand>
</feature>
<feature type="binding site" evidence="9">
    <location>
        <position position="37"/>
    </location>
    <ligand>
        <name>NADPH</name>
        <dbReference type="ChEBI" id="CHEBI:57783"/>
    </ligand>
</feature>
<evidence type="ECO:0000256" key="8">
    <source>
        <dbReference type="ARBA" id="ARBA00048543"/>
    </source>
</evidence>
<feature type="binding site" evidence="9">
    <location>
        <position position="123"/>
    </location>
    <ligand>
        <name>NADPH</name>
        <dbReference type="ChEBI" id="CHEBI:57783"/>
    </ligand>
</feature>
<dbReference type="Gene3D" id="3.40.50.720">
    <property type="entry name" value="NAD(P)-binding Rossmann-like Domain"/>
    <property type="match status" value="1"/>
</dbReference>
<gene>
    <name evidence="9" type="primary">dxr</name>
    <name evidence="13" type="ORF">KKC1_34230</name>
</gene>
<evidence type="ECO:0000256" key="6">
    <source>
        <dbReference type="ARBA" id="ARBA00023211"/>
    </source>
</evidence>
<dbReference type="AlphaFoldDB" id="A0A1Z5HXS7"/>
<dbReference type="GO" id="GO:0016853">
    <property type="term" value="F:isomerase activity"/>
    <property type="evidence" value="ECO:0007669"/>
    <property type="project" value="UniProtKB-KW"/>
</dbReference>
<feature type="binding site" evidence="9">
    <location>
        <position position="13"/>
    </location>
    <ligand>
        <name>NADPH</name>
        <dbReference type="ChEBI" id="CHEBI:57783"/>
    </ligand>
</feature>
<dbReference type="GO" id="GO:0030604">
    <property type="term" value="F:1-deoxy-D-xylulose-5-phosphate reductoisomerase activity"/>
    <property type="evidence" value="ECO:0007669"/>
    <property type="project" value="UniProtKB-UniRule"/>
</dbReference>
<comment type="pathway">
    <text evidence="1 9">Isoprenoid biosynthesis; isopentenyl diphosphate biosynthesis via DXP pathway; isopentenyl diphosphate from 1-deoxy-D-xylulose 5-phosphate: step 1/6.</text>
</comment>
<feature type="binding site" evidence="9">
    <location>
        <position position="39"/>
    </location>
    <ligand>
        <name>NADPH</name>
        <dbReference type="ChEBI" id="CHEBI:57783"/>
    </ligand>
</feature>
<feature type="binding site" evidence="9">
    <location>
        <position position="124"/>
    </location>
    <ligand>
        <name>1-deoxy-D-xylulose 5-phosphate</name>
        <dbReference type="ChEBI" id="CHEBI:57792"/>
    </ligand>
</feature>
<dbReference type="HAMAP" id="MF_00183">
    <property type="entry name" value="DXP_reductoisom"/>
    <property type="match status" value="1"/>
</dbReference>
<evidence type="ECO:0000256" key="2">
    <source>
        <dbReference type="ARBA" id="ARBA00006825"/>
    </source>
</evidence>
<dbReference type="PIRSF" id="PIRSF006205">
    <property type="entry name" value="Dxp_reductismrs"/>
    <property type="match status" value="1"/>
</dbReference>
<evidence type="ECO:0000256" key="3">
    <source>
        <dbReference type="ARBA" id="ARBA00022723"/>
    </source>
</evidence>
<evidence type="ECO:0000313" key="14">
    <source>
        <dbReference type="Proteomes" id="UP000197032"/>
    </source>
</evidence>
<dbReference type="GO" id="GO:0070402">
    <property type="term" value="F:NADPH binding"/>
    <property type="evidence" value="ECO:0007669"/>
    <property type="project" value="InterPro"/>
</dbReference>
<dbReference type="UniPathway" id="UPA00056">
    <property type="reaction ID" value="UER00092"/>
</dbReference>
<dbReference type="InterPro" id="IPR036291">
    <property type="entry name" value="NAD(P)-bd_dom_sf"/>
</dbReference>
<keyword evidence="13" id="KW-0413">Isomerase</keyword>
<feature type="binding site" evidence="9">
    <location>
        <position position="215"/>
    </location>
    <ligand>
        <name>1-deoxy-D-xylulose 5-phosphate</name>
        <dbReference type="ChEBI" id="CHEBI:57792"/>
    </ligand>
</feature>
<feature type="binding site" evidence="9">
    <location>
        <position position="174"/>
    </location>
    <ligand>
        <name>1-deoxy-D-xylulose 5-phosphate</name>
        <dbReference type="ChEBI" id="CHEBI:57792"/>
    </ligand>
</feature>
<comment type="similarity">
    <text evidence="2 9">Belongs to the DXR family.</text>
</comment>
<accession>A0A1Z5HXS7</accession>
<dbReference type="Proteomes" id="UP000197032">
    <property type="component" value="Unassembled WGS sequence"/>
</dbReference>
<feature type="binding site" evidence="9">
    <location>
        <position position="125"/>
    </location>
    <ligand>
        <name>NADPH</name>
        <dbReference type="ChEBI" id="CHEBI:57783"/>
    </ligand>
</feature>
<dbReference type="Pfam" id="PF13288">
    <property type="entry name" value="DXPR_C"/>
    <property type="match status" value="1"/>
</dbReference>
<dbReference type="SUPFAM" id="SSF51735">
    <property type="entry name" value="NAD(P)-binding Rossmann-fold domains"/>
    <property type="match status" value="1"/>
</dbReference>
<feature type="domain" description="1-deoxy-D-xylulose 5-phosphate reductoisomerase C-terminal" evidence="11">
    <location>
        <begin position="145"/>
        <end position="227"/>
    </location>
</feature>
<feature type="binding site" evidence="9">
    <location>
        <position position="210"/>
    </location>
    <ligand>
        <name>1-deoxy-D-xylulose 5-phosphate</name>
        <dbReference type="ChEBI" id="CHEBI:57792"/>
    </ligand>
</feature>
<dbReference type="InterPro" id="IPR026877">
    <property type="entry name" value="DXPR_C"/>
</dbReference>
<keyword evidence="3 9" id="KW-0479">Metal-binding</keyword>
<keyword evidence="7 9" id="KW-0414">Isoprene biosynthesis</keyword>
<reference evidence="14" key="1">
    <citation type="journal article" date="2017" name="Appl. Environ. Microbiol.">
        <title>Genomic Analysis of Calderihabitans maritimus KKC1, a Thermophilic, Hydrogenogenic, Carboxydotrophic Bacterium Isolated from Marine Sediment.</title>
        <authorList>
            <person name="Omae K."/>
            <person name="Yoneda Y."/>
            <person name="Fukuyama Y."/>
            <person name="Yoshida T."/>
            <person name="Sako Y."/>
        </authorList>
    </citation>
    <scope>NUCLEOTIDE SEQUENCE [LARGE SCALE GENOMIC DNA]</scope>
    <source>
        <strain evidence="14">KKC1</strain>
    </source>
</reference>
<dbReference type="FunFam" id="3.40.50.720:FF:000045">
    <property type="entry name" value="1-deoxy-D-xylulose 5-phosphate reductoisomerase"/>
    <property type="match status" value="1"/>
</dbReference>
<dbReference type="NCBIfam" id="NF009114">
    <property type="entry name" value="PRK12464.1"/>
    <property type="match status" value="1"/>
</dbReference>
<keyword evidence="9" id="KW-0460">Magnesium</keyword>
<name>A0A1Z5HXS7_9FIRM</name>
<feature type="domain" description="1-deoxy-D-xylulose 5-phosphate reductoisomerase N-terminal" evidence="10">
    <location>
        <begin position="5"/>
        <end position="131"/>
    </location>
</feature>
<dbReference type="InterPro" id="IPR013512">
    <property type="entry name" value="DXP_reductoisomerase_N"/>
</dbReference>
<keyword evidence="4 9" id="KW-0521">NADP</keyword>
<feature type="domain" description="DXP reductoisomerase C-terminal" evidence="12">
    <location>
        <begin position="259"/>
        <end position="375"/>
    </location>
</feature>
<feature type="binding site" evidence="9">
    <location>
        <position position="38"/>
    </location>
    <ligand>
        <name>NADPH</name>
        <dbReference type="ChEBI" id="CHEBI:57783"/>
    </ligand>
</feature>
<evidence type="ECO:0000256" key="5">
    <source>
        <dbReference type="ARBA" id="ARBA00023002"/>
    </source>
</evidence>
<dbReference type="EC" id="1.1.1.267" evidence="9"/>
<feature type="binding site" evidence="9">
    <location>
        <position position="151"/>
    </location>
    <ligand>
        <name>Mn(2+)</name>
        <dbReference type="ChEBI" id="CHEBI:29035"/>
    </ligand>
</feature>
<protein>
    <recommendedName>
        <fullName evidence="9">1-deoxy-D-xylulose 5-phosphate reductoisomerase</fullName>
        <shortName evidence="9">DXP reductoisomerase</shortName>
        <ecNumber evidence="9">1.1.1.267</ecNumber>
    </recommendedName>
    <alternativeName>
        <fullName evidence="9">1-deoxyxylulose-5-phosphate reductoisomerase</fullName>
    </alternativeName>
    <alternativeName>
        <fullName evidence="9">2-C-methyl-D-erythritol 4-phosphate synthase</fullName>
    </alternativeName>
</protein>
<evidence type="ECO:0000256" key="4">
    <source>
        <dbReference type="ARBA" id="ARBA00022857"/>
    </source>
</evidence>
<comment type="caution">
    <text evidence="13">The sequence shown here is derived from an EMBL/GenBank/DDBJ whole genome shotgun (WGS) entry which is preliminary data.</text>
</comment>
<sequence length="382" mass="42439">MIKKVAILGSTGSIGQQTLEVIDLFSEKFQVLALAGGRNIELLEEQTRKYRPGIVAVMDPERARELRLRLGDLPVKVLEGLEGLCEIARLSQVEIVVMAVSGVVGLLPTLEAVNAGKTVALANKETLVAGGSLVMRAAREKGAIILPVDSEHSAIFQCLLRDREGISSLLLTASGGPFRGYTKEQLRRVTPREALRHPNWEMGRKITIDSATLMNKGLEVIEARWLFDVDYDKIQVVVHPQSIIHSMVSYIDGSVIAYMSVPDMRIPIQYALSWPERWNNNWPKLDFFALREITFEEPNVKNFPCLDLAYQAGRIGGTMPAVLNAANEVAVKLFLQNKIGFLEIPRLIEETMGHHQVISNPDLGDILESDQEARQRVKALAK</sequence>
<dbReference type="PANTHER" id="PTHR30525">
    <property type="entry name" value="1-DEOXY-D-XYLULOSE 5-PHOSPHATE REDUCTOISOMERASE"/>
    <property type="match status" value="1"/>
</dbReference>
<dbReference type="Pfam" id="PF08436">
    <property type="entry name" value="DXP_redisom_C"/>
    <property type="match status" value="1"/>
</dbReference>
<evidence type="ECO:0000256" key="9">
    <source>
        <dbReference type="HAMAP-Rule" id="MF_00183"/>
    </source>
</evidence>
<feature type="binding site" evidence="9">
    <location>
        <position position="151"/>
    </location>
    <ligand>
        <name>1-deoxy-D-xylulose 5-phosphate</name>
        <dbReference type="ChEBI" id="CHEBI:57792"/>
    </ligand>
</feature>
<dbReference type="Gene3D" id="1.10.1740.10">
    <property type="match status" value="1"/>
</dbReference>
<evidence type="ECO:0000259" key="10">
    <source>
        <dbReference type="Pfam" id="PF02670"/>
    </source>
</evidence>
<keyword evidence="5 9" id="KW-0560">Oxidoreductase</keyword>
<feature type="binding site" evidence="9">
    <location>
        <position position="149"/>
    </location>
    <ligand>
        <name>Mn(2+)</name>
        <dbReference type="ChEBI" id="CHEBI:29035"/>
    </ligand>
</feature>
<dbReference type="PANTHER" id="PTHR30525:SF0">
    <property type="entry name" value="1-DEOXY-D-XYLULOSE 5-PHOSPHATE REDUCTOISOMERASE, CHLOROPLASTIC"/>
    <property type="match status" value="1"/>
</dbReference>
<feature type="binding site" evidence="9">
    <location>
        <position position="150"/>
    </location>
    <ligand>
        <name>1-deoxy-D-xylulose 5-phosphate</name>
        <dbReference type="ChEBI" id="CHEBI:57792"/>
    </ligand>
</feature>
<dbReference type="InterPro" id="IPR003821">
    <property type="entry name" value="DXP_reductoisomerase"/>
</dbReference>
<dbReference type="GO" id="GO:0030145">
    <property type="term" value="F:manganese ion binding"/>
    <property type="evidence" value="ECO:0007669"/>
    <property type="project" value="TreeGrafter"/>
</dbReference>
<dbReference type="GO" id="GO:0051484">
    <property type="term" value="P:isopentenyl diphosphate biosynthetic process, methylerythritol 4-phosphate pathway involved in terpenoid biosynthetic process"/>
    <property type="evidence" value="ECO:0007669"/>
    <property type="project" value="TreeGrafter"/>
</dbReference>
<feature type="binding site" evidence="9">
    <location>
        <position position="11"/>
    </location>
    <ligand>
        <name>NADPH</name>
        <dbReference type="ChEBI" id="CHEBI:57783"/>
    </ligand>
</feature>
<evidence type="ECO:0000259" key="11">
    <source>
        <dbReference type="Pfam" id="PF08436"/>
    </source>
</evidence>
<feature type="binding site" evidence="9">
    <location>
        <position position="14"/>
    </location>
    <ligand>
        <name>NADPH</name>
        <dbReference type="ChEBI" id="CHEBI:57783"/>
    </ligand>
</feature>
<evidence type="ECO:0000256" key="1">
    <source>
        <dbReference type="ARBA" id="ARBA00005094"/>
    </source>
</evidence>